<proteinExistence type="predicted"/>
<protein>
    <submittedName>
        <fullName evidence="2">Uncharacterized protein</fullName>
    </submittedName>
</protein>
<accession>A0A0B6Z3Y6</accession>
<dbReference type="AlphaFoldDB" id="A0A0B6Z3Y6"/>
<keyword evidence="1" id="KW-1133">Transmembrane helix</keyword>
<feature type="transmembrane region" description="Helical" evidence="1">
    <location>
        <begin position="53"/>
        <end position="75"/>
    </location>
</feature>
<feature type="non-terminal residue" evidence="2">
    <location>
        <position position="1"/>
    </location>
</feature>
<reference evidence="2" key="1">
    <citation type="submission" date="2014-12" db="EMBL/GenBank/DDBJ databases">
        <title>Insight into the proteome of Arion vulgaris.</title>
        <authorList>
            <person name="Aradska J."/>
            <person name="Bulat T."/>
            <person name="Smidak R."/>
            <person name="Sarate P."/>
            <person name="Gangsoo J."/>
            <person name="Sialana F."/>
            <person name="Bilban M."/>
            <person name="Lubec G."/>
        </authorList>
    </citation>
    <scope>NUCLEOTIDE SEQUENCE</scope>
    <source>
        <tissue evidence="2">Skin</tissue>
    </source>
</reference>
<evidence type="ECO:0000256" key="1">
    <source>
        <dbReference type="SAM" id="Phobius"/>
    </source>
</evidence>
<feature type="non-terminal residue" evidence="2">
    <location>
        <position position="117"/>
    </location>
</feature>
<sequence length="117" mass="13564">ILFVYEHQHIVPIKLTSKGWKDVHFFIYNDISRHHMIYSFYGYSSDTLNVPALTVPIVFGVLGILTVMIGGAYILRLRRKANVEVADFDFHPSLTHRQSQGRYVSRLADRIRSTLTR</sequence>
<organism evidence="2">
    <name type="scientific">Arion vulgaris</name>
    <dbReference type="NCBI Taxonomy" id="1028688"/>
    <lineage>
        <taxon>Eukaryota</taxon>
        <taxon>Metazoa</taxon>
        <taxon>Spiralia</taxon>
        <taxon>Lophotrochozoa</taxon>
        <taxon>Mollusca</taxon>
        <taxon>Gastropoda</taxon>
        <taxon>Heterobranchia</taxon>
        <taxon>Euthyneura</taxon>
        <taxon>Panpulmonata</taxon>
        <taxon>Eupulmonata</taxon>
        <taxon>Stylommatophora</taxon>
        <taxon>Helicina</taxon>
        <taxon>Arionoidea</taxon>
        <taxon>Arionidae</taxon>
        <taxon>Arion</taxon>
    </lineage>
</organism>
<dbReference type="EMBL" id="HACG01016474">
    <property type="protein sequence ID" value="CEK63339.1"/>
    <property type="molecule type" value="Transcribed_RNA"/>
</dbReference>
<evidence type="ECO:0000313" key="2">
    <source>
        <dbReference type="EMBL" id="CEK63339.1"/>
    </source>
</evidence>
<keyword evidence="1" id="KW-0472">Membrane</keyword>
<name>A0A0B6Z3Y6_9EUPU</name>
<keyword evidence="1" id="KW-0812">Transmembrane</keyword>
<gene>
    <name evidence="2" type="primary">ORF47976</name>
</gene>